<name>A0A1M4BKZ1_9ACTN</name>
<organism evidence="1">
    <name type="scientific">Nonomuraea gerenzanensis</name>
    <dbReference type="NCBI Taxonomy" id="93944"/>
    <lineage>
        <taxon>Bacteria</taxon>
        <taxon>Bacillati</taxon>
        <taxon>Actinomycetota</taxon>
        <taxon>Actinomycetes</taxon>
        <taxon>Streptosporangiales</taxon>
        <taxon>Streptosporangiaceae</taxon>
        <taxon>Nonomuraea</taxon>
    </lineage>
</organism>
<proteinExistence type="predicted"/>
<reference evidence="1" key="1">
    <citation type="submission" date="2016-04" db="EMBL/GenBank/DDBJ databases">
        <authorList>
            <person name="Evans L.H."/>
            <person name="Alamgir A."/>
            <person name="Owens N."/>
            <person name="Weber N.D."/>
            <person name="Virtaneva K."/>
            <person name="Barbian K."/>
            <person name="Babar A."/>
            <person name="Rosenke K."/>
        </authorList>
    </citation>
    <scope>NUCLEOTIDE SEQUENCE</scope>
    <source>
        <strain evidence="1">Nono1</strain>
    </source>
</reference>
<sequence>MERPRRISDLGFLDVAGEHLLHDGHRVDVVEGALSGHERWLASFEYLRKTVKNAGRLAKEVGDDNLAKLLDQRCEWLAGQTLRAVSDIETELRARGYHEPG</sequence>
<dbReference type="EMBL" id="LT559120">
    <property type="protein sequence ID" value="SAP16319.1"/>
    <property type="molecule type" value="Genomic_DNA"/>
</dbReference>
<accession>A0A1M4BKZ1</accession>
<evidence type="ECO:0000313" key="1">
    <source>
        <dbReference type="EMBL" id="SAP16319.1"/>
    </source>
</evidence>
<protein>
    <submittedName>
        <fullName evidence="1">Uncharacterized protein</fullName>
    </submittedName>
</protein>
<dbReference type="AlphaFoldDB" id="A0A1M4BKZ1"/>
<gene>
    <name evidence="1" type="ORF">BN4615_P10982</name>
</gene>